<organism evidence="1">
    <name type="scientific">Alexandrium andersonii</name>
    <dbReference type="NCBI Taxonomy" id="327968"/>
    <lineage>
        <taxon>Eukaryota</taxon>
        <taxon>Sar</taxon>
        <taxon>Alveolata</taxon>
        <taxon>Dinophyceae</taxon>
        <taxon>Gonyaulacales</taxon>
        <taxon>Pyrocystaceae</taxon>
        <taxon>Alexandrium</taxon>
    </lineage>
</organism>
<sequence length="90" mass="9458">MGDVASHCTISMDGDASAEIRTKVFRMGAPLLRSTIPLSLGEHSRRASAGHALNVNHGDAFDDGEEETVLSVSDGEDELGALSVTLDFPC</sequence>
<accession>A0A7S2F0B5</accession>
<reference evidence="1" key="1">
    <citation type="submission" date="2021-01" db="EMBL/GenBank/DDBJ databases">
        <authorList>
            <person name="Corre E."/>
            <person name="Pelletier E."/>
            <person name="Niang G."/>
            <person name="Scheremetjew M."/>
            <person name="Finn R."/>
            <person name="Kale V."/>
            <person name="Holt S."/>
            <person name="Cochrane G."/>
            <person name="Meng A."/>
            <person name="Brown T."/>
            <person name="Cohen L."/>
        </authorList>
    </citation>
    <scope>NUCLEOTIDE SEQUENCE</scope>
    <source>
        <strain evidence="1">CCMP2222</strain>
    </source>
</reference>
<name>A0A7S2F0B5_9DINO</name>
<proteinExistence type="predicted"/>
<evidence type="ECO:0000313" key="1">
    <source>
        <dbReference type="EMBL" id="CAD9365724.1"/>
    </source>
</evidence>
<gene>
    <name evidence="1" type="ORF">AAND1436_LOCUS2182</name>
</gene>
<protein>
    <submittedName>
        <fullName evidence="1">Uncharacterized protein</fullName>
    </submittedName>
</protein>
<dbReference type="AlphaFoldDB" id="A0A7S2F0B5"/>
<dbReference type="EMBL" id="HBGQ01004246">
    <property type="protein sequence ID" value="CAD9365724.1"/>
    <property type="molecule type" value="Transcribed_RNA"/>
</dbReference>